<reference evidence="8 9" key="1">
    <citation type="journal article" date="2014" name="BMC Genomics">
        <title>Comparison of environmental and isolate Sulfobacillus genomes reveals diverse carbon, sulfur, nitrogen, and hydrogen metabolisms.</title>
        <authorList>
            <person name="Justice N.B."/>
            <person name="Norman A."/>
            <person name="Brown C.T."/>
            <person name="Singh A."/>
            <person name="Thomas B.C."/>
            <person name="Banfield J.F."/>
        </authorList>
    </citation>
    <scope>NUCLEOTIDE SEQUENCE [LARGE SCALE GENOMIC DNA]</scope>
    <source>
        <strain evidence="8">AMDSBA3</strain>
    </source>
</reference>
<organism evidence="8 9">
    <name type="scientific">Sulfobacillus acidophilus</name>
    <dbReference type="NCBI Taxonomy" id="53633"/>
    <lineage>
        <taxon>Bacteria</taxon>
        <taxon>Bacillati</taxon>
        <taxon>Bacillota</taxon>
        <taxon>Clostridia</taxon>
        <taxon>Eubacteriales</taxon>
        <taxon>Clostridiales Family XVII. Incertae Sedis</taxon>
        <taxon>Sulfobacillus</taxon>
    </lineage>
</organism>
<keyword evidence="3 6" id="KW-0378">Hydrolase</keyword>
<feature type="binding site" evidence="6">
    <location>
        <position position="86"/>
    </location>
    <ligand>
        <name>Zn(2+)</name>
        <dbReference type="ChEBI" id="CHEBI:29105"/>
        <note>catalytic</note>
    </ligand>
</feature>
<dbReference type="GO" id="GO:0052717">
    <property type="term" value="F:tRNA-specific adenosine-34 deaminase activity"/>
    <property type="evidence" value="ECO:0007669"/>
    <property type="project" value="UniProtKB-UniRule"/>
</dbReference>
<dbReference type="Gene3D" id="3.40.140.10">
    <property type="entry name" value="Cytidine Deaminase, domain 2"/>
    <property type="match status" value="1"/>
</dbReference>
<comment type="function">
    <text evidence="6">Catalyzes the deamination of adenosine to inosine at the wobble position 34 of tRNA(Arg2).</text>
</comment>
<comment type="caution">
    <text evidence="8">The sequence shown here is derived from an EMBL/GenBank/DDBJ whole genome shotgun (WGS) entry which is preliminary data.</text>
</comment>
<keyword evidence="4 6" id="KW-0862">Zinc</keyword>
<comment type="cofactor">
    <cofactor evidence="6">
        <name>Zn(2+)</name>
        <dbReference type="ChEBI" id="CHEBI:29105"/>
    </cofactor>
    <text evidence="6">Binds 1 zinc ion per subunit.</text>
</comment>
<dbReference type="InterPro" id="IPR016193">
    <property type="entry name" value="Cytidine_deaminase-like"/>
</dbReference>
<dbReference type="PANTHER" id="PTHR11079:SF202">
    <property type="entry name" value="TRNA-SPECIFIC ADENOSINE DEAMINASE"/>
    <property type="match status" value="1"/>
</dbReference>
<dbReference type="InterPro" id="IPR058535">
    <property type="entry name" value="MafB19-deam"/>
</dbReference>
<name>A0A2T2WK72_9FIRM</name>
<dbReference type="Pfam" id="PF14437">
    <property type="entry name" value="MafB19-deam"/>
    <property type="match status" value="1"/>
</dbReference>
<feature type="binding site" evidence="6">
    <location>
        <position position="53"/>
    </location>
    <ligand>
        <name>Zn(2+)</name>
        <dbReference type="ChEBI" id="CHEBI:29105"/>
        <note>catalytic</note>
    </ligand>
</feature>
<dbReference type="Proteomes" id="UP000241848">
    <property type="component" value="Unassembled WGS sequence"/>
</dbReference>
<evidence type="ECO:0000313" key="8">
    <source>
        <dbReference type="EMBL" id="PSR22627.1"/>
    </source>
</evidence>
<dbReference type="EMBL" id="PXYV01000014">
    <property type="protein sequence ID" value="PSR22627.1"/>
    <property type="molecule type" value="Genomic_DNA"/>
</dbReference>
<dbReference type="EC" id="3.5.4.33" evidence="6"/>
<dbReference type="AlphaFoldDB" id="A0A2T2WK72"/>
<sequence length="153" mass="16457">MTWHEAMQLAMEEAAQAAVNGDVPVGAVLLDSGGALVAQNHNRREVNHDPTAHAEVLVLREAAARAGGWRVAGATLVVTLEPCAMCAGATVLARIARLVIGTLDPKSGAVVSLYQLTQDVRLNHQVDVITGVLQKETSEQLRAFFRERRIKTK</sequence>
<comment type="similarity">
    <text evidence="6">Belongs to the cytidine and deoxycytidylate deaminase family.</text>
</comment>
<evidence type="ECO:0000256" key="6">
    <source>
        <dbReference type="HAMAP-Rule" id="MF_00972"/>
    </source>
</evidence>
<dbReference type="PROSITE" id="PS51747">
    <property type="entry name" value="CYT_DCMP_DEAMINASES_2"/>
    <property type="match status" value="1"/>
</dbReference>
<dbReference type="GO" id="GO:0002100">
    <property type="term" value="P:tRNA wobble adenosine to inosine editing"/>
    <property type="evidence" value="ECO:0007669"/>
    <property type="project" value="UniProtKB-UniRule"/>
</dbReference>
<proteinExistence type="inferred from homology"/>
<accession>A0A2T2WK72</accession>
<dbReference type="GO" id="GO:0008270">
    <property type="term" value="F:zinc ion binding"/>
    <property type="evidence" value="ECO:0007669"/>
    <property type="project" value="UniProtKB-UniRule"/>
</dbReference>
<evidence type="ECO:0000256" key="2">
    <source>
        <dbReference type="ARBA" id="ARBA00022723"/>
    </source>
</evidence>
<dbReference type="CDD" id="cd01285">
    <property type="entry name" value="nucleoside_deaminase"/>
    <property type="match status" value="1"/>
</dbReference>
<comment type="catalytic activity">
    <reaction evidence="5 6">
        <text>adenosine(34) in tRNA + H2O + H(+) = inosine(34) in tRNA + NH4(+)</text>
        <dbReference type="Rhea" id="RHEA:43168"/>
        <dbReference type="Rhea" id="RHEA-COMP:10373"/>
        <dbReference type="Rhea" id="RHEA-COMP:10374"/>
        <dbReference type="ChEBI" id="CHEBI:15377"/>
        <dbReference type="ChEBI" id="CHEBI:15378"/>
        <dbReference type="ChEBI" id="CHEBI:28938"/>
        <dbReference type="ChEBI" id="CHEBI:74411"/>
        <dbReference type="ChEBI" id="CHEBI:82852"/>
        <dbReference type="EC" id="3.5.4.33"/>
    </reaction>
</comment>
<feature type="active site" description="Proton donor" evidence="6">
    <location>
        <position position="55"/>
    </location>
</feature>
<protein>
    <recommendedName>
        <fullName evidence="6">tRNA-specific adenosine deaminase</fullName>
        <ecNumber evidence="6">3.5.4.33</ecNumber>
    </recommendedName>
</protein>
<evidence type="ECO:0000256" key="1">
    <source>
        <dbReference type="ARBA" id="ARBA00022694"/>
    </source>
</evidence>
<feature type="binding site" evidence="6">
    <location>
        <position position="83"/>
    </location>
    <ligand>
        <name>Zn(2+)</name>
        <dbReference type="ChEBI" id="CHEBI:29105"/>
        <note>catalytic</note>
    </ligand>
</feature>
<gene>
    <name evidence="6" type="primary">tadA</name>
    <name evidence="8" type="ORF">C7B45_06125</name>
</gene>
<evidence type="ECO:0000256" key="3">
    <source>
        <dbReference type="ARBA" id="ARBA00022801"/>
    </source>
</evidence>
<dbReference type="PANTHER" id="PTHR11079">
    <property type="entry name" value="CYTOSINE DEAMINASE FAMILY MEMBER"/>
    <property type="match status" value="1"/>
</dbReference>
<evidence type="ECO:0000259" key="7">
    <source>
        <dbReference type="PROSITE" id="PS51747"/>
    </source>
</evidence>
<comment type="subunit">
    <text evidence="6">Homodimer.</text>
</comment>
<evidence type="ECO:0000256" key="4">
    <source>
        <dbReference type="ARBA" id="ARBA00022833"/>
    </source>
</evidence>
<dbReference type="InterPro" id="IPR028883">
    <property type="entry name" value="tRNA_aden_deaminase"/>
</dbReference>
<dbReference type="InterPro" id="IPR002125">
    <property type="entry name" value="CMP_dCMP_dom"/>
</dbReference>
<evidence type="ECO:0000256" key="5">
    <source>
        <dbReference type="ARBA" id="ARBA00048045"/>
    </source>
</evidence>
<evidence type="ECO:0000313" key="9">
    <source>
        <dbReference type="Proteomes" id="UP000241848"/>
    </source>
</evidence>
<dbReference type="SUPFAM" id="SSF53927">
    <property type="entry name" value="Cytidine deaminase-like"/>
    <property type="match status" value="1"/>
</dbReference>
<dbReference type="HAMAP" id="MF_00972">
    <property type="entry name" value="tRNA_aden_deaminase"/>
    <property type="match status" value="1"/>
</dbReference>
<keyword evidence="1 6" id="KW-0819">tRNA processing</keyword>
<keyword evidence="2 6" id="KW-0479">Metal-binding</keyword>
<feature type="domain" description="CMP/dCMP-type deaminase" evidence="7">
    <location>
        <begin position="1"/>
        <end position="113"/>
    </location>
</feature>